<dbReference type="GO" id="GO:0005524">
    <property type="term" value="F:ATP binding"/>
    <property type="evidence" value="ECO:0007669"/>
    <property type="project" value="UniProtKB-KW"/>
</dbReference>
<evidence type="ECO:0000256" key="6">
    <source>
        <dbReference type="ARBA" id="ARBA00022840"/>
    </source>
</evidence>
<evidence type="ECO:0000256" key="4">
    <source>
        <dbReference type="ARBA" id="ARBA00022741"/>
    </source>
</evidence>
<dbReference type="RefSeq" id="WP_163651543.1">
    <property type="nucleotide sequence ID" value="NZ_JAAGRN010000002.1"/>
</dbReference>
<dbReference type="InterPro" id="IPR029056">
    <property type="entry name" value="Ribokinase-like"/>
</dbReference>
<proteinExistence type="predicted"/>
<dbReference type="EC" id="2.7.1.49" evidence="2"/>
<evidence type="ECO:0000256" key="1">
    <source>
        <dbReference type="ARBA" id="ARBA00004948"/>
    </source>
</evidence>
<sequence>MTSTDTKKTSIPNTLTIAGMDPSGGAGILADVKTMSALGTYACAVVAALTAQNTVAVTDIAPVNPQFVRQQIDTLFADVMIDAVKIGMLGQTGVIEVVADRLGHYAPRHIVLDPVMVAKSGDLLLEQKAVGALRDQLLAQATLLTPNLPEAGVLLEMRQVETVKEMRRVAERLREMMSHQGQRWVLVKGGHLPGNETIDLLHDGDRMIELPGHRIQTRNTHGTGCTLSAALAALLVRTSDVPHAAKLAKEYLVGAIAHADMLAVGRGHGPLHHFFHLWKQSPLQ</sequence>
<dbReference type="SUPFAM" id="SSF53613">
    <property type="entry name" value="Ribokinase-like"/>
    <property type="match status" value="1"/>
</dbReference>
<keyword evidence="4" id="KW-0547">Nucleotide-binding</keyword>
<evidence type="ECO:0000313" key="8">
    <source>
        <dbReference type="EMBL" id="NDY82226.1"/>
    </source>
</evidence>
<dbReference type="PANTHER" id="PTHR20858">
    <property type="entry name" value="PHOSPHOMETHYLPYRIMIDINE KINASE"/>
    <property type="match status" value="1"/>
</dbReference>
<dbReference type="PANTHER" id="PTHR20858:SF17">
    <property type="entry name" value="HYDROXYMETHYLPYRIMIDINE_PHOSPHOMETHYLPYRIMIDINE KINASE THI20-RELATED"/>
    <property type="match status" value="1"/>
</dbReference>
<dbReference type="NCBIfam" id="TIGR00097">
    <property type="entry name" value="HMP-P_kinase"/>
    <property type="match status" value="1"/>
</dbReference>
<name>A0A6B2QU55_9BURK</name>
<dbReference type="Gene3D" id="3.40.1190.20">
    <property type="match status" value="1"/>
</dbReference>
<dbReference type="InterPro" id="IPR013749">
    <property type="entry name" value="PM/HMP-P_kinase-1"/>
</dbReference>
<dbReference type="FunFam" id="3.40.1190.20:FF:000003">
    <property type="entry name" value="Phosphomethylpyrimidine kinase ThiD"/>
    <property type="match status" value="1"/>
</dbReference>
<dbReference type="CDD" id="cd01169">
    <property type="entry name" value="HMPP_kinase"/>
    <property type="match status" value="1"/>
</dbReference>
<dbReference type="GO" id="GO:0009228">
    <property type="term" value="P:thiamine biosynthetic process"/>
    <property type="evidence" value="ECO:0007669"/>
    <property type="project" value="InterPro"/>
</dbReference>
<keyword evidence="5 8" id="KW-0418">Kinase</keyword>
<protein>
    <recommendedName>
        <fullName evidence="2">hydroxymethylpyrimidine kinase</fullName>
        <ecNumber evidence="2">2.7.1.49</ecNumber>
    </recommendedName>
</protein>
<dbReference type="GO" id="GO:0008972">
    <property type="term" value="F:phosphomethylpyrimidine kinase activity"/>
    <property type="evidence" value="ECO:0007669"/>
    <property type="project" value="InterPro"/>
</dbReference>
<organism evidence="8">
    <name type="scientific">Sheuella amnicola</name>
    <dbReference type="NCBI Taxonomy" id="2707330"/>
    <lineage>
        <taxon>Bacteria</taxon>
        <taxon>Pseudomonadati</taxon>
        <taxon>Pseudomonadota</taxon>
        <taxon>Betaproteobacteria</taxon>
        <taxon>Burkholderiales</taxon>
        <taxon>Alcaligenaceae</taxon>
        <taxon>Sheuella</taxon>
    </lineage>
</organism>
<evidence type="ECO:0000256" key="5">
    <source>
        <dbReference type="ARBA" id="ARBA00022777"/>
    </source>
</evidence>
<comment type="caution">
    <text evidence="8">The sequence shown here is derived from an EMBL/GenBank/DDBJ whole genome shotgun (WGS) entry which is preliminary data.</text>
</comment>
<dbReference type="EMBL" id="JAAGRN010000002">
    <property type="protein sequence ID" value="NDY82226.1"/>
    <property type="molecule type" value="Genomic_DNA"/>
</dbReference>
<evidence type="ECO:0000256" key="3">
    <source>
        <dbReference type="ARBA" id="ARBA00022679"/>
    </source>
</evidence>
<evidence type="ECO:0000256" key="2">
    <source>
        <dbReference type="ARBA" id="ARBA00012135"/>
    </source>
</evidence>
<dbReference type="UniPathway" id="UPA00060">
    <property type="reaction ID" value="UER00138"/>
</dbReference>
<keyword evidence="6" id="KW-0067">ATP-binding</keyword>
<comment type="pathway">
    <text evidence="1">Cofactor biosynthesis; thiamine diphosphate biosynthesis.</text>
</comment>
<dbReference type="Pfam" id="PF08543">
    <property type="entry name" value="Phos_pyr_kin"/>
    <property type="match status" value="1"/>
</dbReference>
<accession>A0A6B2QU55</accession>
<feature type="domain" description="Pyridoxamine kinase/Phosphomethylpyrimidine kinase" evidence="7">
    <location>
        <begin position="21"/>
        <end position="272"/>
    </location>
</feature>
<reference evidence="8" key="1">
    <citation type="submission" date="2020-02" db="EMBL/GenBank/DDBJ databases">
        <authorList>
            <person name="Chen W.-M."/>
        </authorList>
    </citation>
    <scope>NUCLEOTIDE SEQUENCE</scope>
    <source>
        <strain evidence="8">NBD-18</strain>
    </source>
</reference>
<dbReference type="GO" id="GO:0009229">
    <property type="term" value="P:thiamine diphosphate biosynthetic process"/>
    <property type="evidence" value="ECO:0007669"/>
    <property type="project" value="UniProtKB-UniPathway"/>
</dbReference>
<dbReference type="InterPro" id="IPR004399">
    <property type="entry name" value="HMP/HMP-P_kinase_dom"/>
</dbReference>
<gene>
    <name evidence="8" type="primary">thiD</name>
    <name evidence="8" type="ORF">G3I67_03175</name>
</gene>
<dbReference type="GO" id="GO:0005829">
    <property type="term" value="C:cytosol"/>
    <property type="evidence" value="ECO:0007669"/>
    <property type="project" value="TreeGrafter"/>
</dbReference>
<evidence type="ECO:0000259" key="7">
    <source>
        <dbReference type="Pfam" id="PF08543"/>
    </source>
</evidence>
<dbReference type="GO" id="GO:0008902">
    <property type="term" value="F:hydroxymethylpyrimidine kinase activity"/>
    <property type="evidence" value="ECO:0007669"/>
    <property type="project" value="UniProtKB-EC"/>
</dbReference>
<keyword evidence="3 8" id="KW-0808">Transferase</keyword>
<dbReference type="AlphaFoldDB" id="A0A6B2QU55"/>